<gene>
    <name evidence="9" type="ORF">FRZ61_39200</name>
</gene>
<keyword evidence="5 8" id="KW-0812">Transmembrane</keyword>
<dbReference type="InterPro" id="IPR011606">
    <property type="entry name" value="Brnchd-chn_aa_trnsp_permease"/>
</dbReference>
<dbReference type="PANTHER" id="PTHR34979">
    <property type="entry name" value="INNER MEMBRANE PROTEIN YGAZ"/>
    <property type="match status" value="1"/>
</dbReference>
<accession>A0A5J6N2N1</accession>
<dbReference type="EMBL" id="CP042582">
    <property type="protein sequence ID" value="QEX23979.1"/>
    <property type="molecule type" value="Genomic_DNA"/>
</dbReference>
<evidence type="ECO:0000256" key="3">
    <source>
        <dbReference type="ARBA" id="ARBA00022448"/>
    </source>
</evidence>
<feature type="transmembrane region" description="Helical" evidence="8">
    <location>
        <begin position="121"/>
        <end position="148"/>
    </location>
</feature>
<reference evidence="9 10" key="1">
    <citation type="submission" date="2019-08" db="EMBL/GenBank/DDBJ databases">
        <title>Hyperibacter terrae gen. nov., sp. nov. and Hyperibacter viscosus sp. nov., two new members in the family Rhodospirillaceae isolated from the rhizosphere of Hypericum perforatum.</title>
        <authorList>
            <person name="Noviana Z."/>
        </authorList>
    </citation>
    <scope>NUCLEOTIDE SEQUENCE [LARGE SCALE GENOMIC DNA]</scope>
    <source>
        <strain evidence="9 10">R5959</strain>
    </source>
</reference>
<comment type="subcellular location">
    <subcellularLocation>
        <location evidence="1">Cell membrane</location>
        <topology evidence="1">Multi-pass membrane protein</topology>
    </subcellularLocation>
</comment>
<evidence type="ECO:0000313" key="10">
    <source>
        <dbReference type="Proteomes" id="UP000325797"/>
    </source>
</evidence>
<protein>
    <submittedName>
        <fullName evidence="9">Transporter</fullName>
    </submittedName>
</protein>
<dbReference type="AlphaFoldDB" id="A0A5J6N2N1"/>
<proteinExistence type="inferred from homology"/>
<sequence length="220" mass="23768">MLGLWHILPLEVGLVPFGLLMGALAAQKGFGPVEMMLMSGTVFAGASQFVALDMWRDPIPMLTIVATTAMINLRHVMMGAAMQPAMGRFNRFQAPLALFLMADEIWAMAMRRAGRGRLTPAYYFGLATFFYLSWVFWTGLGTVVGAIIRDPARYGFDFAFTAVFLILIVGLWRGRRSIAPLAASAIVALAAHAWLPGVWYIVLGGAAGVLAAALSTPEPS</sequence>
<evidence type="ECO:0000256" key="6">
    <source>
        <dbReference type="ARBA" id="ARBA00022989"/>
    </source>
</evidence>
<evidence type="ECO:0000256" key="5">
    <source>
        <dbReference type="ARBA" id="ARBA00022692"/>
    </source>
</evidence>
<dbReference type="Pfam" id="PF03591">
    <property type="entry name" value="AzlC"/>
    <property type="match status" value="1"/>
</dbReference>
<dbReference type="GO" id="GO:0005886">
    <property type="term" value="C:plasma membrane"/>
    <property type="evidence" value="ECO:0007669"/>
    <property type="project" value="UniProtKB-SubCell"/>
</dbReference>
<evidence type="ECO:0000256" key="1">
    <source>
        <dbReference type="ARBA" id="ARBA00004651"/>
    </source>
</evidence>
<dbReference type="KEGG" id="hadh:FRZ61_39200"/>
<keyword evidence="10" id="KW-1185">Reference proteome</keyword>
<evidence type="ECO:0000256" key="8">
    <source>
        <dbReference type="SAM" id="Phobius"/>
    </source>
</evidence>
<comment type="similarity">
    <text evidence="2">Belongs to the AzlC family.</text>
</comment>
<evidence type="ECO:0000313" key="9">
    <source>
        <dbReference type="EMBL" id="QEX23979.1"/>
    </source>
</evidence>
<feature type="transmembrane region" description="Helical" evidence="8">
    <location>
        <begin position="59"/>
        <end position="80"/>
    </location>
</feature>
<keyword evidence="6 8" id="KW-1133">Transmembrane helix</keyword>
<organism evidence="9 10">
    <name type="scientific">Hypericibacter adhaerens</name>
    <dbReference type="NCBI Taxonomy" id="2602016"/>
    <lineage>
        <taxon>Bacteria</taxon>
        <taxon>Pseudomonadati</taxon>
        <taxon>Pseudomonadota</taxon>
        <taxon>Alphaproteobacteria</taxon>
        <taxon>Rhodospirillales</taxon>
        <taxon>Dongiaceae</taxon>
        <taxon>Hypericibacter</taxon>
    </lineage>
</organism>
<dbReference type="PANTHER" id="PTHR34979:SF1">
    <property type="entry name" value="INNER MEMBRANE PROTEIN YGAZ"/>
    <property type="match status" value="1"/>
</dbReference>
<name>A0A5J6N2N1_9PROT</name>
<feature type="transmembrane region" description="Helical" evidence="8">
    <location>
        <begin position="154"/>
        <end position="172"/>
    </location>
</feature>
<evidence type="ECO:0000256" key="4">
    <source>
        <dbReference type="ARBA" id="ARBA00022475"/>
    </source>
</evidence>
<dbReference type="Proteomes" id="UP000325797">
    <property type="component" value="Chromosome"/>
</dbReference>
<evidence type="ECO:0000256" key="7">
    <source>
        <dbReference type="ARBA" id="ARBA00023136"/>
    </source>
</evidence>
<dbReference type="GO" id="GO:1903785">
    <property type="term" value="P:L-valine transmembrane transport"/>
    <property type="evidence" value="ECO:0007669"/>
    <property type="project" value="TreeGrafter"/>
</dbReference>
<keyword evidence="3" id="KW-0813">Transport</keyword>
<evidence type="ECO:0000256" key="2">
    <source>
        <dbReference type="ARBA" id="ARBA00010735"/>
    </source>
</evidence>
<keyword evidence="7 8" id="KW-0472">Membrane</keyword>
<keyword evidence="4" id="KW-1003">Cell membrane</keyword>